<feature type="transmembrane region" description="Helical" evidence="1">
    <location>
        <begin position="89"/>
        <end position="106"/>
    </location>
</feature>
<feature type="transmembrane region" description="Helical" evidence="1">
    <location>
        <begin position="127"/>
        <end position="149"/>
    </location>
</feature>
<feature type="transmembrane region" description="Helical" evidence="1">
    <location>
        <begin position="155"/>
        <end position="177"/>
    </location>
</feature>
<keyword evidence="1" id="KW-0472">Membrane</keyword>
<evidence type="ECO:0000256" key="1">
    <source>
        <dbReference type="SAM" id="Phobius"/>
    </source>
</evidence>
<gene>
    <name evidence="2" type="ORF">P375_01495</name>
</gene>
<accession>A0A0A2XPJ2</accession>
<feature type="transmembrane region" description="Helical" evidence="1">
    <location>
        <begin position="59"/>
        <end position="83"/>
    </location>
</feature>
<keyword evidence="1" id="KW-0812">Transmembrane</keyword>
<reference evidence="2 3" key="1">
    <citation type="submission" date="2014-08" db="EMBL/GenBank/DDBJ databases">
        <title>Chaperone-usher fimbriae in a diverse selection of Gallibacterium genomes.</title>
        <authorList>
            <person name="Kudirkiene E."/>
            <person name="Bager R.J."/>
            <person name="Johnson T.J."/>
            <person name="Bojesen A.M."/>
        </authorList>
    </citation>
    <scope>NUCLEOTIDE SEQUENCE [LARGE SCALE GENOMIC DNA]</scope>
    <source>
        <strain evidence="2 3">CCM5976</strain>
    </source>
</reference>
<keyword evidence="1" id="KW-1133">Transmembrane helix</keyword>
<evidence type="ECO:0000313" key="2">
    <source>
        <dbReference type="EMBL" id="KGQ34266.1"/>
    </source>
</evidence>
<comment type="caution">
    <text evidence="2">The sequence shown here is derived from an EMBL/GenBank/DDBJ whole genome shotgun (WGS) entry which is preliminary data.</text>
</comment>
<protein>
    <submittedName>
        <fullName evidence="2">Membrane protein</fullName>
    </submittedName>
</protein>
<feature type="transmembrane region" description="Helical" evidence="1">
    <location>
        <begin position="29"/>
        <end position="47"/>
    </location>
</feature>
<evidence type="ECO:0000313" key="3">
    <source>
        <dbReference type="Proteomes" id="UP000030418"/>
    </source>
</evidence>
<dbReference type="AlphaFoldDB" id="A0A0A2XPJ2"/>
<dbReference type="RefSeq" id="WP_039133516.1">
    <property type="nucleotide sequence ID" value="NZ_JPXY01000007.1"/>
</dbReference>
<dbReference type="EMBL" id="JPXY01000007">
    <property type="protein sequence ID" value="KGQ34266.1"/>
    <property type="molecule type" value="Genomic_DNA"/>
</dbReference>
<proteinExistence type="predicted"/>
<keyword evidence="3" id="KW-1185">Reference proteome</keyword>
<organism evidence="2 3">
    <name type="scientific">Gallibacterium genomosp. 2</name>
    <dbReference type="NCBI Taxonomy" id="155517"/>
    <lineage>
        <taxon>Bacteria</taxon>
        <taxon>Pseudomonadati</taxon>
        <taxon>Pseudomonadota</taxon>
        <taxon>Gammaproteobacteria</taxon>
        <taxon>Pasteurellales</taxon>
        <taxon>Pasteurellaceae</taxon>
        <taxon>Gallibacterium</taxon>
    </lineage>
</organism>
<dbReference type="Proteomes" id="UP000030418">
    <property type="component" value="Unassembled WGS sequence"/>
</dbReference>
<name>A0A0A2XPJ2_9PAST</name>
<sequence length="188" mass="21503">MKAPTSVLITLFLAISAVAFPIVFWMQGANSPILFYLPWIMAVLWAVKGLLQKPSPQRYFSFCLAIILVVIAATRALVGMFWYPVIINGLMLTLFASSLWQSQTFVERLARLQEPNLNESGVRYTRAVTQIWCGVFIINIVITSVLILGQYYDYWALYSGLISYLFIGLVMGIEWIIRQQVKKRHNED</sequence>